<name>A0A7S1F4F5_NOCSC</name>
<feature type="region of interest" description="Disordered" evidence="1">
    <location>
        <begin position="1"/>
        <end position="113"/>
    </location>
</feature>
<reference evidence="2" key="1">
    <citation type="submission" date="2021-01" db="EMBL/GenBank/DDBJ databases">
        <authorList>
            <person name="Corre E."/>
            <person name="Pelletier E."/>
            <person name="Niang G."/>
            <person name="Scheremetjew M."/>
            <person name="Finn R."/>
            <person name="Kale V."/>
            <person name="Holt S."/>
            <person name="Cochrane G."/>
            <person name="Meng A."/>
            <person name="Brown T."/>
            <person name="Cohen L."/>
        </authorList>
    </citation>
    <scope>NUCLEOTIDE SEQUENCE</scope>
</reference>
<organism evidence="2">
    <name type="scientific">Noctiluca scintillans</name>
    <name type="common">Sea sparkle</name>
    <name type="synonym">Red tide dinoflagellate</name>
    <dbReference type="NCBI Taxonomy" id="2966"/>
    <lineage>
        <taxon>Eukaryota</taxon>
        <taxon>Sar</taxon>
        <taxon>Alveolata</taxon>
        <taxon>Dinophyceae</taxon>
        <taxon>Noctilucales</taxon>
        <taxon>Noctilucaceae</taxon>
        <taxon>Noctiluca</taxon>
    </lineage>
</organism>
<dbReference type="AlphaFoldDB" id="A0A7S1F4F5"/>
<evidence type="ECO:0000256" key="1">
    <source>
        <dbReference type="SAM" id="MobiDB-lite"/>
    </source>
</evidence>
<sequence length="534" mass="57723">MPVDRVDDVGLSVPTVKGGEETPETGTPPPGSLSPSSDGGASVHLEQRSVQRGNLASESREVPHIDKGVSDNGSCSSTDNDIKGTRAGIGTTASGISNSRETVSETVSSCSVDGDERGRNCGLSEDHRNGIVAGADRSDRVLFNTARDGSADGSAVDEGPGTGAEFAGDRVKDAVVEVPLETVSPLPGFISPHGTVVSKDRRIFDALAAPGKTHQRLVQTASLIPAMLMDPSDRVLATSVELYGSLSLDMAAAEAGWCDKDGGAYYVNKSSDVDFVVQMRHGVPPVFVAHRLLKSGSPWRLVAETLVQKFATTQYTLLGRFDEGEEASDVYLDITCITEAAHFKRFKRRQDAFRKVFSDCRSMMETKFSTHGAVAFDAYVHLLKAFAARVPDNALTGFQATCIGLFTLQNDHFSLHPAQSLALSLFEGFLEFCSEFYRDISQCQNLNSPHFNYQTCAIDLSGGGKWMHRVQQSWRSELYFMATEEDMQVPRDERMNVAHSLDPARVSLETQSLLCGACAGAVDWQCLSFSASFC</sequence>
<evidence type="ECO:0000313" key="2">
    <source>
        <dbReference type="EMBL" id="CAD8842363.1"/>
    </source>
</evidence>
<proteinExistence type="predicted"/>
<feature type="compositionally biased region" description="Basic and acidic residues" evidence="1">
    <location>
        <begin position="58"/>
        <end position="69"/>
    </location>
</feature>
<protein>
    <submittedName>
        <fullName evidence="2">Uncharacterized protein</fullName>
    </submittedName>
</protein>
<accession>A0A7S1F4F5</accession>
<feature type="compositionally biased region" description="Low complexity" evidence="1">
    <location>
        <begin position="97"/>
        <end position="112"/>
    </location>
</feature>
<feature type="compositionally biased region" description="Polar residues" evidence="1">
    <location>
        <begin position="48"/>
        <end position="57"/>
    </location>
</feature>
<dbReference type="EMBL" id="HBFQ01023757">
    <property type="protein sequence ID" value="CAD8842363.1"/>
    <property type="molecule type" value="Transcribed_RNA"/>
</dbReference>
<feature type="compositionally biased region" description="Low complexity" evidence="1">
    <location>
        <begin position="33"/>
        <end position="42"/>
    </location>
</feature>
<gene>
    <name evidence="2" type="ORF">NSCI0253_LOCUS16711</name>
</gene>